<dbReference type="GO" id="GO:0016887">
    <property type="term" value="F:ATP hydrolysis activity"/>
    <property type="evidence" value="ECO:0007669"/>
    <property type="project" value="InterPro"/>
</dbReference>
<gene>
    <name evidence="3" type="ORF">H4N64_12570</name>
</gene>
<evidence type="ECO:0000256" key="1">
    <source>
        <dbReference type="SAM" id="MobiDB-lite"/>
    </source>
</evidence>
<dbReference type="Proteomes" id="UP000584670">
    <property type="component" value="Unassembled WGS sequence"/>
</dbReference>
<dbReference type="Pfam" id="PF00004">
    <property type="entry name" value="AAA"/>
    <property type="match status" value="1"/>
</dbReference>
<dbReference type="InterPro" id="IPR027417">
    <property type="entry name" value="P-loop_NTPase"/>
</dbReference>
<protein>
    <submittedName>
        <fullName evidence="3">MoxR family ATPase</fullName>
    </submittedName>
</protein>
<feature type="domain" description="AAA+ ATPase" evidence="2">
    <location>
        <begin position="75"/>
        <end position="236"/>
    </location>
</feature>
<evidence type="ECO:0000313" key="4">
    <source>
        <dbReference type="Proteomes" id="UP000584670"/>
    </source>
</evidence>
<evidence type="ECO:0000313" key="3">
    <source>
        <dbReference type="EMBL" id="MBC2902431.1"/>
    </source>
</evidence>
<feature type="region of interest" description="Disordered" evidence="1">
    <location>
        <begin position="1"/>
        <end position="66"/>
    </location>
</feature>
<proteinExistence type="predicted"/>
<dbReference type="InterPro" id="IPR003593">
    <property type="entry name" value="AAA+_ATPase"/>
</dbReference>
<keyword evidence="4" id="KW-1185">Reference proteome</keyword>
<accession>A0A7X1J1J2</accession>
<reference evidence="3 4" key="1">
    <citation type="submission" date="2020-08" db="EMBL/GenBank/DDBJ databases">
        <title>Streptomyces sp. PSKA01 genome sequencing and assembly.</title>
        <authorList>
            <person name="Mandal S."/>
            <person name="Maiti P.K."/>
            <person name="Das P."/>
        </authorList>
    </citation>
    <scope>NUCLEOTIDE SEQUENCE [LARGE SCALE GENOMIC DNA]</scope>
    <source>
        <strain evidence="3 4">PSKA01</strain>
    </source>
</reference>
<dbReference type="EMBL" id="JACMSF010000010">
    <property type="protein sequence ID" value="MBC2902431.1"/>
    <property type="molecule type" value="Genomic_DNA"/>
</dbReference>
<organism evidence="3 4">
    <name type="scientific">Streptomyces cupreus</name>
    <dbReference type="NCBI Taxonomy" id="2759956"/>
    <lineage>
        <taxon>Bacteria</taxon>
        <taxon>Bacillati</taxon>
        <taxon>Actinomycetota</taxon>
        <taxon>Actinomycetes</taxon>
        <taxon>Kitasatosporales</taxon>
        <taxon>Streptomycetaceae</taxon>
        <taxon>Streptomyces</taxon>
    </lineage>
</organism>
<dbReference type="CDD" id="cd00009">
    <property type="entry name" value="AAA"/>
    <property type="match status" value="1"/>
</dbReference>
<dbReference type="InterPro" id="IPR003959">
    <property type="entry name" value="ATPase_AAA_core"/>
</dbReference>
<dbReference type="SUPFAM" id="SSF52540">
    <property type="entry name" value="P-loop containing nucleoside triphosphate hydrolases"/>
    <property type="match status" value="1"/>
</dbReference>
<dbReference type="GO" id="GO:0005524">
    <property type="term" value="F:ATP binding"/>
    <property type="evidence" value="ECO:0007669"/>
    <property type="project" value="InterPro"/>
</dbReference>
<sequence>MDSWWLYRGTGIPLDPAERDRRWPAPPPWRTYSGGPDEPPAPARDEAATRVLGAPASPRTPDPDEVAGVNTALTLRRPLLVSGEPGTGKSALAHRIARELGLGPVLRWPITGGSTLGEALYGPAGAATVRLGPLGTALLPRRLPRVVLVDDLDRGGFDLPDELSGVVHDGEFTIPELLGSDSTLVHTCEPGGTATVHDGLVRCHEPPLVVVTTGGERDLPPAFVRHCVRLELPPMTRQRLAELARARFPDVPPELLDALLDRAGREPAQVGRFLDVLHLVNAGALGASREGDEEGSAALDTLWRWAAVEGP</sequence>
<name>A0A7X1J1J2_9ACTN</name>
<evidence type="ECO:0000259" key="2">
    <source>
        <dbReference type="SMART" id="SM00382"/>
    </source>
</evidence>
<dbReference type="AlphaFoldDB" id="A0A7X1J1J2"/>
<dbReference type="SMART" id="SM00382">
    <property type="entry name" value="AAA"/>
    <property type="match status" value="1"/>
</dbReference>
<dbReference type="Gene3D" id="3.40.50.300">
    <property type="entry name" value="P-loop containing nucleotide triphosphate hydrolases"/>
    <property type="match status" value="1"/>
</dbReference>
<dbReference type="RefSeq" id="WP_186282335.1">
    <property type="nucleotide sequence ID" value="NZ_JACMSF010000010.1"/>
</dbReference>
<comment type="caution">
    <text evidence="3">The sequence shown here is derived from an EMBL/GenBank/DDBJ whole genome shotgun (WGS) entry which is preliminary data.</text>
</comment>